<dbReference type="GO" id="GO:0000122">
    <property type="term" value="P:negative regulation of transcription by RNA polymerase II"/>
    <property type="evidence" value="ECO:0007669"/>
    <property type="project" value="InterPro"/>
</dbReference>
<evidence type="ECO:0000256" key="1">
    <source>
        <dbReference type="ARBA" id="ARBA00004123"/>
    </source>
</evidence>
<evidence type="ECO:0000256" key="3">
    <source>
        <dbReference type="ARBA" id="ARBA00023015"/>
    </source>
</evidence>
<gene>
    <name evidence="7" type="ORF">O3P69_013931</name>
</gene>
<dbReference type="GO" id="GO:0046983">
    <property type="term" value="F:protein dimerization activity"/>
    <property type="evidence" value="ECO:0007669"/>
    <property type="project" value="InterPro"/>
</dbReference>
<protein>
    <recommendedName>
        <fullName evidence="6">BHLH domain-containing protein</fullName>
    </recommendedName>
</protein>
<dbReference type="GO" id="GO:0032922">
    <property type="term" value="P:circadian regulation of gene expression"/>
    <property type="evidence" value="ECO:0007669"/>
    <property type="project" value="TreeGrafter"/>
</dbReference>
<sequence length="158" mass="17322">MKMRAQRCVSPVQAVMGVMDGKVHKAPPKTEGAEVLMYMERLQHLVPFCPKDRPVTKLELIQSVIDYIYDLEDALSSCEEDSSSEEEMECVESDLTPLASHHCPTPSTSPTSPIGSVSMKLQRRGPAGLQKLGCSSSCLVLVLNSTADARQLWPMVDS</sequence>
<dbReference type="PANTHER" id="PTHR11723">
    <property type="entry name" value="DNA-BINDING PROTEIN INHIBITOR"/>
    <property type="match status" value="1"/>
</dbReference>
<evidence type="ECO:0000313" key="7">
    <source>
        <dbReference type="EMBL" id="KAK8377619.1"/>
    </source>
</evidence>
<proteinExistence type="predicted"/>
<keyword evidence="3" id="KW-0805">Transcription regulation</keyword>
<dbReference type="GO" id="GO:0030154">
    <property type="term" value="P:cell differentiation"/>
    <property type="evidence" value="ECO:0007669"/>
    <property type="project" value="TreeGrafter"/>
</dbReference>
<name>A0AAW0SRU2_SCYPA</name>
<dbReference type="PANTHER" id="PTHR11723:SF17">
    <property type="entry name" value="PROTEIN EXTRA-MACROCHAETAE"/>
    <property type="match status" value="1"/>
</dbReference>
<keyword evidence="8" id="KW-1185">Reference proteome</keyword>
<dbReference type="AlphaFoldDB" id="A0AAW0SRU2"/>
<evidence type="ECO:0000259" key="6">
    <source>
        <dbReference type="PROSITE" id="PS50888"/>
    </source>
</evidence>
<evidence type="ECO:0000256" key="2">
    <source>
        <dbReference type="ARBA" id="ARBA00022491"/>
    </source>
</evidence>
<dbReference type="Proteomes" id="UP001487740">
    <property type="component" value="Unassembled WGS sequence"/>
</dbReference>
<evidence type="ECO:0000313" key="8">
    <source>
        <dbReference type="Proteomes" id="UP001487740"/>
    </source>
</evidence>
<dbReference type="GO" id="GO:0005634">
    <property type="term" value="C:nucleus"/>
    <property type="evidence" value="ECO:0007669"/>
    <property type="project" value="UniProtKB-SubCell"/>
</dbReference>
<organism evidence="7 8">
    <name type="scientific">Scylla paramamosain</name>
    <name type="common">Mud crab</name>
    <dbReference type="NCBI Taxonomy" id="85552"/>
    <lineage>
        <taxon>Eukaryota</taxon>
        <taxon>Metazoa</taxon>
        <taxon>Ecdysozoa</taxon>
        <taxon>Arthropoda</taxon>
        <taxon>Crustacea</taxon>
        <taxon>Multicrustacea</taxon>
        <taxon>Malacostraca</taxon>
        <taxon>Eumalacostraca</taxon>
        <taxon>Eucarida</taxon>
        <taxon>Decapoda</taxon>
        <taxon>Pleocyemata</taxon>
        <taxon>Brachyura</taxon>
        <taxon>Eubrachyura</taxon>
        <taxon>Portunoidea</taxon>
        <taxon>Portunidae</taxon>
        <taxon>Portuninae</taxon>
        <taxon>Scylla</taxon>
    </lineage>
</organism>
<dbReference type="InterPro" id="IPR036638">
    <property type="entry name" value="HLH_DNA-bd_sf"/>
</dbReference>
<keyword evidence="4" id="KW-0804">Transcription</keyword>
<dbReference type="InterPro" id="IPR011598">
    <property type="entry name" value="bHLH_dom"/>
</dbReference>
<dbReference type="Gene3D" id="4.10.280.10">
    <property type="entry name" value="Helix-loop-helix DNA-binding domain"/>
    <property type="match status" value="1"/>
</dbReference>
<reference evidence="7 8" key="1">
    <citation type="submission" date="2023-03" db="EMBL/GenBank/DDBJ databases">
        <title>High-quality genome of Scylla paramamosain provides insights in environmental adaptation.</title>
        <authorList>
            <person name="Zhang L."/>
        </authorList>
    </citation>
    <scope>NUCLEOTIDE SEQUENCE [LARGE SCALE GENOMIC DNA]</scope>
    <source>
        <strain evidence="7">LZ_2023a</strain>
        <tissue evidence="7">Muscle</tissue>
    </source>
</reference>
<evidence type="ECO:0000256" key="4">
    <source>
        <dbReference type="ARBA" id="ARBA00023163"/>
    </source>
</evidence>
<dbReference type="SUPFAM" id="SSF47459">
    <property type="entry name" value="HLH, helix-loop-helix DNA-binding domain"/>
    <property type="match status" value="1"/>
</dbReference>
<dbReference type="EMBL" id="JARAKH010000047">
    <property type="protein sequence ID" value="KAK8377619.1"/>
    <property type="molecule type" value="Genomic_DNA"/>
</dbReference>
<keyword evidence="2" id="KW-0678">Repressor</keyword>
<comment type="subcellular location">
    <subcellularLocation>
        <location evidence="1">Nucleus</location>
    </subcellularLocation>
</comment>
<dbReference type="PROSITE" id="PS50888">
    <property type="entry name" value="BHLH"/>
    <property type="match status" value="1"/>
</dbReference>
<dbReference type="InterPro" id="IPR026052">
    <property type="entry name" value="DNA-bd_prot-inh"/>
</dbReference>
<keyword evidence="5" id="KW-0539">Nucleus</keyword>
<dbReference type="GO" id="GO:0005737">
    <property type="term" value="C:cytoplasm"/>
    <property type="evidence" value="ECO:0007669"/>
    <property type="project" value="InterPro"/>
</dbReference>
<evidence type="ECO:0000256" key="5">
    <source>
        <dbReference type="ARBA" id="ARBA00023242"/>
    </source>
</evidence>
<dbReference type="CDD" id="cd19695">
    <property type="entry name" value="bHLH_dnHLH_EMC_like"/>
    <property type="match status" value="1"/>
</dbReference>
<accession>A0AAW0SRU2</accession>
<feature type="domain" description="BHLH" evidence="6">
    <location>
        <begin position="19"/>
        <end position="71"/>
    </location>
</feature>
<comment type="caution">
    <text evidence="7">The sequence shown here is derived from an EMBL/GenBank/DDBJ whole genome shotgun (WGS) entry which is preliminary data.</text>
</comment>